<name>T0ZRX4_9ZZZZ</name>
<dbReference type="Pfam" id="PF00730">
    <property type="entry name" value="HhH-GPD"/>
    <property type="match status" value="1"/>
</dbReference>
<accession>T0ZRX4</accession>
<comment type="catalytic activity">
    <reaction evidence="3">
        <text>2'-deoxyribonucleotide-(2'-deoxyribose 5'-phosphate)-2'-deoxyribonucleotide-DNA = a 3'-end 2'-deoxyribonucleotide-(2,3-dehydro-2,3-deoxyribose 5'-phosphate)-DNA + a 5'-end 5'-phospho-2'-deoxyribonucleoside-DNA + H(+)</text>
        <dbReference type="Rhea" id="RHEA:66592"/>
        <dbReference type="Rhea" id="RHEA-COMP:13180"/>
        <dbReference type="Rhea" id="RHEA-COMP:16897"/>
        <dbReference type="Rhea" id="RHEA-COMP:17067"/>
        <dbReference type="ChEBI" id="CHEBI:15378"/>
        <dbReference type="ChEBI" id="CHEBI:136412"/>
        <dbReference type="ChEBI" id="CHEBI:157695"/>
        <dbReference type="ChEBI" id="CHEBI:167181"/>
        <dbReference type="EC" id="4.2.99.18"/>
    </reaction>
</comment>
<dbReference type="Gene3D" id="1.10.340.30">
    <property type="entry name" value="Hypothetical protein, domain 2"/>
    <property type="match status" value="1"/>
</dbReference>
<reference evidence="5" key="1">
    <citation type="submission" date="2013-08" db="EMBL/GenBank/DDBJ databases">
        <authorList>
            <person name="Mendez C."/>
            <person name="Richter M."/>
            <person name="Ferrer M."/>
            <person name="Sanchez J."/>
        </authorList>
    </citation>
    <scope>NUCLEOTIDE SEQUENCE</scope>
</reference>
<dbReference type="AlphaFoldDB" id="T0ZRX4"/>
<sequence length="319" mass="36194">MSALNYSFEFDIVPVPPYNFDMTVRNPAGWHLFTPFEVHENGVLWTATHMSSALFGFRLSSKGSVEDPGITVRVFLGEAGSAVEREEIQRLVRKTLGADRDLKEFYSIARNDSILKHAVEHLYGMQDSFPLEIFPDAVLAILLQMAPLKRSNEMIASFIQNYGEPAEFDGRKIYTWPTPDAVSGVSAEELAERCRVGYRAKNLVNLARRLSEGGFPSTEQLEAMEPENAKKKLLELPGIGDYSADIINPHGGFPIDVWSAEVFGKLFFEKEPKNNREAVDKVKREGLKRWGRWSWMAFFYIVQDLPNLSEKLGKRLRLT</sequence>
<dbReference type="InterPro" id="IPR052054">
    <property type="entry name" value="Oxidative_DNA_repair_enzyme"/>
</dbReference>
<dbReference type="InterPro" id="IPR003265">
    <property type="entry name" value="HhH-GPD_domain"/>
</dbReference>
<dbReference type="SUPFAM" id="SSF48150">
    <property type="entry name" value="DNA-glycosylase"/>
    <property type="match status" value="1"/>
</dbReference>
<dbReference type="PANTHER" id="PTHR10242">
    <property type="entry name" value="8-OXOGUANINE DNA GLYCOSYLASE"/>
    <property type="match status" value="1"/>
</dbReference>
<dbReference type="PANTHER" id="PTHR10242:SF2">
    <property type="entry name" value="N-GLYCOSYLASE_DNA LYASE"/>
    <property type="match status" value="1"/>
</dbReference>
<feature type="domain" description="HhH-GPD" evidence="4">
    <location>
        <begin position="142"/>
        <end position="302"/>
    </location>
</feature>
<dbReference type="InterPro" id="IPR037046">
    <property type="entry name" value="AlkA_N_sf"/>
</dbReference>
<protein>
    <recommendedName>
        <fullName evidence="2">DNA-(apurinic or apyrimidinic site) lyase</fullName>
        <ecNumber evidence="2">4.2.99.18</ecNumber>
    </recommendedName>
</protein>
<evidence type="ECO:0000259" key="4">
    <source>
        <dbReference type="SMART" id="SM00478"/>
    </source>
</evidence>
<proteinExistence type="inferred from homology"/>
<dbReference type="EC" id="4.2.99.18" evidence="2"/>
<dbReference type="GO" id="GO:0140078">
    <property type="term" value="F:class I DNA-(apurinic or apyrimidinic site) endonuclease activity"/>
    <property type="evidence" value="ECO:0007669"/>
    <property type="project" value="UniProtKB-EC"/>
</dbReference>
<evidence type="ECO:0000313" key="5">
    <source>
        <dbReference type="EMBL" id="EQD47413.1"/>
    </source>
</evidence>
<evidence type="ECO:0000256" key="2">
    <source>
        <dbReference type="ARBA" id="ARBA00012720"/>
    </source>
</evidence>
<dbReference type="CDD" id="cd00056">
    <property type="entry name" value="ENDO3c"/>
    <property type="match status" value="1"/>
</dbReference>
<dbReference type="InterPro" id="IPR011257">
    <property type="entry name" value="DNA_glycosylase"/>
</dbReference>
<comment type="caution">
    <text evidence="5">The sequence shown here is derived from an EMBL/GenBank/DDBJ whole genome shotgun (WGS) entry which is preliminary data.</text>
</comment>
<gene>
    <name evidence="5" type="ORF">B1B_12351</name>
</gene>
<evidence type="ECO:0000256" key="3">
    <source>
        <dbReference type="ARBA" id="ARBA00044632"/>
    </source>
</evidence>
<evidence type="ECO:0000256" key="1">
    <source>
        <dbReference type="ARBA" id="ARBA00010679"/>
    </source>
</evidence>
<dbReference type="SMART" id="SM00478">
    <property type="entry name" value="ENDO3c"/>
    <property type="match status" value="1"/>
</dbReference>
<reference evidence="5" key="2">
    <citation type="journal article" date="2014" name="ISME J.">
        <title>Microbial stratification in low pH oxic and suboxic macroscopic growths along an acid mine drainage.</title>
        <authorList>
            <person name="Mendez-Garcia C."/>
            <person name="Mesa V."/>
            <person name="Sprenger R.R."/>
            <person name="Richter M."/>
            <person name="Diez M.S."/>
            <person name="Solano J."/>
            <person name="Bargiela R."/>
            <person name="Golyshina O.V."/>
            <person name="Manteca A."/>
            <person name="Ramos J.L."/>
            <person name="Gallego J.R."/>
            <person name="Llorente I."/>
            <person name="Martins Dos Santos V.A."/>
            <person name="Jensen O.N."/>
            <person name="Pelaez A.I."/>
            <person name="Sanchez J."/>
            <person name="Ferrer M."/>
        </authorList>
    </citation>
    <scope>NUCLEOTIDE SEQUENCE</scope>
</reference>
<dbReference type="Gene3D" id="3.30.310.20">
    <property type="entry name" value="DNA-3-methyladenine glycosylase AlkA, N-terminal domain"/>
    <property type="match status" value="1"/>
</dbReference>
<comment type="similarity">
    <text evidence="1">Belongs to the type-1 OGG1 family.</text>
</comment>
<dbReference type="EMBL" id="AUZY01008081">
    <property type="protein sequence ID" value="EQD47413.1"/>
    <property type="molecule type" value="Genomic_DNA"/>
</dbReference>
<dbReference type="GO" id="GO:0006284">
    <property type="term" value="P:base-excision repair"/>
    <property type="evidence" value="ECO:0007669"/>
    <property type="project" value="InterPro"/>
</dbReference>
<organism evidence="5">
    <name type="scientific">mine drainage metagenome</name>
    <dbReference type="NCBI Taxonomy" id="410659"/>
    <lineage>
        <taxon>unclassified sequences</taxon>
        <taxon>metagenomes</taxon>
        <taxon>ecological metagenomes</taxon>
    </lineage>
</organism>